<gene>
    <name evidence="1" type="ORF">N7456_001619</name>
</gene>
<dbReference type="Proteomes" id="UP001149165">
    <property type="component" value="Unassembled WGS sequence"/>
</dbReference>
<accession>A0A9W9KP07</accession>
<dbReference type="AlphaFoldDB" id="A0A9W9KP07"/>
<evidence type="ECO:0000313" key="2">
    <source>
        <dbReference type="Proteomes" id="UP001149165"/>
    </source>
</evidence>
<organism evidence="1 2">
    <name type="scientific">Penicillium angulare</name>
    <dbReference type="NCBI Taxonomy" id="116970"/>
    <lineage>
        <taxon>Eukaryota</taxon>
        <taxon>Fungi</taxon>
        <taxon>Dikarya</taxon>
        <taxon>Ascomycota</taxon>
        <taxon>Pezizomycotina</taxon>
        <taxon>Eurotiomycetes</taxon>
        <taxon>Eurotiomycetidae</taxon>
        <taxon>Eurotiales</taxon>
        <taxon>Aspergillaceae</taxon>
        <taxon>Penicillium</taxon>
    </lineage>
</organism>
<proteinExistence type="predicted"/>
<name>A0A9W9KP07_9EURO</name>
<comment type="caution">
    <text evidence="1">The sequence shown here is derived from an EMBL/GenBank/DDBJ whole genome shotgun (WGS) entry which is preliminary data.</text>
</comment>
<evidence type="ECO:0000313" key="1">
    <source>
        <dbReference type="EMBL" id="KAJ5113085.1"/>
    </source>
</evidence>
<keyword evidence="2" id="KW-1185">Reference proteome</keyword>
<dbReference type="EMBL" id="JAPQKH010000002">
    <property type="protein sequence ID" value="KAJ5113085.1"/>
    <property type="molecule type" value="Genomic_DNA"/>
</dbReference>
<sequence>MIRTYYGLYGLGPEHFRVTHIWAKIAGQGIKSHERHIISICLVSKAAGGEPNNWVPGLCTFVFISGQNLQEGCLFVEVQDDERENKVRLVDGLRGGVGGGLDWLHGSAVIVP</sequence>
<reference evidence="1" key="2">
    <citation type="journal article" date="2023" name="IMA Fungus">
        <title>Comparative genomic study of the Penicillium genus elucidates a diverse pangenome and 15 lateral gene transfer events.</title>
        <authorList>
            <person name="Petersen C."/>
            <person name="Sorensen T."/>
            <person name="Nielsen M.R."/>
            <person name="Sondergaard T.E."/>
            <person name="Sorensen J.L."/>
            <person name="Fitzpatrick D.A."/>
            <person name="Frisvad J.C."/>
            <person name="Nielsen K.L."/>
        </authorList>
    </citation>
    <scope>NUCLEOTIDE SEQUENCE</scope>
    <source>
        <strain evidence="1">IBT 30069</strain>
    </source>
</reference>
<protein>
    <submittedName>
        <fullName evidence="1">Uncharacterized protein</fullName>
    </submittedName>
</protein>
<reference evidence="1" key="1">
    <citation type="submission" date="2022-11" db="EMBL/GenBank/DDBJ databases">
        <authorList>
            <person name="Petersen C."/>
        </authorList>
    </citation>
    <scope>NUCLEOTIDE SEQUENCE</scope>
    <source>
        <strain evidence="1">IBT 30069</strain>
    </source>
</reference>